<feature type="region of interest" description="Disordered" evidence="1">
    <location>
        <begin position="212"/>
        <end position="256"/>
    </location>
</feature>
<evidence type="ECO:0000313" key="3">
    <source>
        <dbReference type="Proteomes" id="UP000299102"/>
    </source>
</evidence>
<keyword evidence="3" id="KW-1185">Reference proteome</keyword>
<feature type="compositionally biased region" description="Polar residues" evidence="1">
    <location>
        <begin position="323"/>
        <end position="335"/>
    </location>
</feature>
<name>A0A4C2A8W1_EUMVA</name>
<organism evidence="2 3">
    <name type="scientific">Eumeta variegata</name>
    <name type="common">Bagworm moth</name>
    <name type="synonym">Eumeta japonica</name>
    <dbReference type="NCBI Taxonomy" id="151549"/>
    <lineage>
        <taxon>Eukaryota</taxon>
        <taxon>Metazoa</taxon>
        <taxon>Ecdysozoa</taxon>
        <taxon>Arthropoda</taxon>
        <taxon>Hexapoda</taxon>
        <taxon>Insecta</taxon>
        <taxon>Pterygota</taxon>
        <taxon>Neoptera</taxon>
        <taxon>Endopterygota</taxon>
        <taxon>Lepidoptera</taxon>
        <taxon>Glossata</taxon>
        <taxon>Ditrysia</taxon>
        <taxon>Tineoidea</taxon>
        <taxon>Psychidae</taxon>
        <taxon>Oiketicinae</taxon>
        <taxon>Eumeta</taxon>
    </lineage>
</organism>
<reference evidence="2 3" key="1">
    <citation type="journal article" date="2019" name="Commun. Biol.">
        <title>The bagworm genome reveals a unique fibroin gene that provides high tensile strength.</title>
        <authorList>
            <person name="Kono N."/>
            <person name="Nakamura H."/>
            <person name="Ohtoshi R."/>
            <person name="Tomita M."/>
            <person name="Numata K."/>
            <person name="Arakawa K."/>
        </authorList>
    </citation>
    <scope>NUCLEOTIDE SEQUENCE [LARGE SCALE GENOMIC DNA]</scope>
</reference>
<dbReference type="EMBL" id="BGZK01002798">
    <property type="protein sequence ID" value="GBP96538.1"/>
    <property type="molecule type" value="Genomic_DNA"/>
</dbReference>
<dbReference type="AlphaFoldDB" id="A0A4C2A8W1"/>
<gene>
    <name evidence="2" type="ORF">EVAR_100189_1</name>
</gene>
<feature type="region of interest" description="Disordered" evidence="1">
    <location>
        <begin position="314"/>
        <end position="335"/>
    </location>
</feature>
<evidence type="ECO:0000256" key="1">
    <source>
        <dbReference type="SAM" id="MobiDB-lite"/>
    </source>
</evidence>
<proteinExistence type="predicted"/>
<dbReference type="Proteomes" id="UP000299102">
    <property type="component" value="Unassembled WGS sequence"/>
</dbReference>
<protein>
    <submittedName>
        <fullName evidence="2">Uncharacterized protein</fullName>
    </submittedName>
</protein>
<accession>A0A4C2A8W1</accession>
<sequence>MTHNAKHGNSRLEIVTMLHRPKIRNEARRTSRNNPKLFQELVVHTYYVGELRYIFFFAKRYLRAIYFAPSHNKTAALDTRHRLFIDSCAGAVCARVRRRAVLKTKLRTLTNLHALAQDLELKKKLKSCHCPTASRPSLSHARRLRARGYTAHRPACLAFDTDTGRDSASTYELSALNSAAEKQFRAAKFRRVVPVFRTGQYEALRLQLMERSPAGSASGPDFDIYNDRAKRRPRRGEITPPTAFDRPADPSRQRSSYRRLYGDDFKAPLIGTRPTSNFGGEINRFSYITEGRLLMMAPKRIENDLQFGNVSETVLGKSKDGQTENWSDGVNNKDE</sequence>
<evidence type="ECO:0000313" key="2">
    <source>
        <dbReference type="EMBL" id="GBP96538.1"/>
    </source>
</evidence>
<comment type="caution">
    <text evidence="2">The sequence shown here is derived from an EMBL/GenBank/DDBJ whole genome shotgun (WGS) entry which is preliminary data.</text>
</comment>